<organism evidence="1 2">
    <name type="scientific">Blastopirellula marina</name>
    <dbReference type="NCBI Taxonomy" id="124"/>
    <lineage>
        <taxon>Bacteria</taxon>
        <taxon>Pseudomonadati</taxon>
        <taxon>Planctomycetota</taxon>
        <taxon>Planctomycetia</taxon>
        <taxon>Pirellulales</taxon>
        <taxon>Pirellulaceae</taxon>
        <taxon>Blastopirellula</taxon>
    </lineage>
</organism>
<dbReference type="RefSeq" id="WP_105327616.1">
    <property type="nucleotide sequence ID" value="NZ_PUHY01000001.1"/>
</dbReference>
<protein>
    <submittedName>
        <fullName evidence="1">Uncharacterized protein</fullName>
    </submittedName>
</protein>
<dbReference type="EMBL" id="PUHY01000001">
    <property type="protein sequence ID" value="PQO40381.1"/>
    <property type="molecule type" value="Genomic_DNA"/>
</dbReference>
<comment type="caution">
    <text evidence="1">The sequence shown here is derived from an EMBL/GenBank/DDBJ whole genome shotgun (WGS) entry which is preliminary data.</text>
</comment>
<evidence type="ECO:0000313" key="1">
    <source>
        <dbReference type="EMBL" id="PQO40381.1"/>
    </source>
</evidence>
<accession>A0A2S8G7X9</accession>
<sequence length="64" mass="7262">MKQDNLKQLQAEWLQVKEQLETLQALEAQDDDSADQEASLSQRLDELEFEIALQQRGGGPCSLM</sequence>
<gene>
    <name evidence="1" type="ORF">C5Y83_00110</name>
</gene>
<evidence type="ECO:0000313" key="2">
    <source>
        <dbReference type="Proteomes" id="UP000238322"/>
    </source>
</evidence>
<proteinExistence type="predicted"/>
<dbReference type="Proteomes" id="UP000238322">
    <property type="component" value="Unassembled WGS sequence"/>
</dbReference>
<name>A0A2S8G7X9_9BACT</name>
<reference evidence="1 2" key="1">
    <citation type="submission" date="2018-02" db="EMBL/GenBank/DDBJ databases">
        <title>Comparative genomes isolates from brazilian mangrove.</title>
        <authorList>
            <person name="Araujo J.E."/>
            <person name="Taketani R.G."/>
            <person name="Silva M.C.P."/>
            <person name="Loureco M.V."/>
            <person name="Andreote F.D."/>
        </authorList>
    </citation>
    <scope>NUCLEOTIDE SEQUENCE [LARGE SCALE GENOMIC DNA]</scope>
    <source>
        <strain evidence="1 2">Hex-1 MGV</strain>
    </source>
</reference>
<dbReference type="AlphaFoldDB" id="A0A2S8G7X9"/>